<keyword evidence="1" id="KW-1015">Disulfide bond</keyword>
<reference evidence="3 4" key="1">
    <citation type="submission" date="2024-11" db="EMBL/GenBank/DDBJ databases">
        <title>Chromosome-level genome assembly of the freshwater bivalve Anodonta woodiana.</title>
        <authorList>
            <person name="Chen X."/>
        </authorList>
    </citation>
    <scope>NUCLEOTIDE SEQUENCE [LARGE SCALE GENOMIC DNA]</scope>
    <source>
        <strain evidence="3">MN2024</strain>
        <tissue evidence="3">Gills</tissue>
    </source>
</reference>
<evidence type="ECO:0000313" key="3">
    <source>
        <dbReference type="EMBL" id="KAL3859794.1"/>
    </source>
</evidence>
<accession>A0ABD3VDY5</accession>
<organism evidence="3 4">
    <name type="scientific">Sinanodonta woodiana</name>
    <name type="common">Chinese pond mussel</name>
    <name type="synonym">Anodonta woodiana</name>
    <dbReference type="NCBI Taxonomy" id="1069815"/>
    <lineage>
        <taxon>Eukaryota</taxon>
        <taxon>Metazoa</taxon>
        <taxon>Spiralia</taxon>
        <taxon>Lophotrochozoa</taxon>
        <taxon>Mollusca</taxon>
        <taxon>Bivalvia</taxon>
        <taxon>Autobranchia</taxon>
        <taxon>Heteroconchia</taxon>
        <taxon>Palaeoheterodonta</taxon>
        <taxon>Unionida</taxon>
        <taxon>Unionoidea</taxon>
        <taxon>Unionidae</taxon>
        <taxon>Unioninae</taxon>
        <taxon>Sinanodonta</taxon>
    </lineage>
</organism>
<name>A0ABD3VDY5_SINWO</name>
<evidence type="ECO:0000259" key="2">
    <source>
        <dbReference type="Pfam" id="PF01562"/>
    </source>
</evidence>
<dbReference type="InterPro" id="IPR002870">
    <property type="entry name" value="Peptidase_M12B_N"/>
</dbReference>
<feature type="non-terminal residue" evidence="3">
    <location>
        <position position="117"/>
    </location>
</feature>
<feature type="domain" description="Peptidase M12B propeptide" evidence="2">
    <location>
        <begin position="3"/>
        <end position="102"/>
    </location>
</feature>
<comment type="caution">
    <text evidence="3">The sequence shown here is derived from an EMBL/GenBank/DDBJ whole genome shotgun (WGS) entry which is preliminary data.</text>
</comment>
<keyword evidence="4" id="KW-1185">Reference proteome</keyword>
<dbReference type="AlphaFoldDB" id="A0ABD3VDY5"/>
<dbReference type="Pfam" id="PF01562">
    <property type="entry name" value="Pep_M12B_propep"/>
    <property type="match status" value="1"/>
</dbReference>
<dbReference type="EMBL" id="JBJQND010000012">
    <property type="protein sequence ID" value="KAL3859794.1"/>
    <property type="molecule type" value="Genomic_DNA"/>
</dbReference>
<evidence type="ECO:0000313" key="4">
    <source>
        <dbReference type="Proteomes" id="UP001634394"/>
    </source>
</evidence>
<protein>
    <recommendedName>
        <fullName evidence="2">Peptidase M12B propeptide domain-containing protein</fullName>
    </recommendedName>
</protein>
<proteinExistence type="predicted"/>
<feature type="non-terminal residue" evidence="3">
    <location>
        <position position="1"/>
    </location>
</feature>
<gene>
    <name evidence="3" type="ORF">ACJMK2_009988</name>
</gene>
<evidence type="ECO:0000256" key="1">
    <source>
        <dbReference type="ARBA" id="ARBA00023157"/>
    </source>
</evidence>
<dbReference type="Proteomes" id="UP001634394">
    <property type="component" value="Unassembled WGS sequence"/>
</dbReference>
<sequence length="117" mass="13260">DFEIVIPSIIDDGSYKIYKNMHGRSTRSKRGATDDEPLQLMLAGNGEHFRLKLWENDKLLAPGFKIYRRKSLNSYANEEFLDEQVQGLQDQTGACHFTGHVTDFPERPASISLCNGV</sequence>